<dbReference type="Gene3D" id="1.50.10.10">
    <property type="match status" value="1"/>
</dbReference>
<proteinExistence type="inferred from homology"/>
<comment type="caution">
    <text evidence="6">The sequence shown here is derived from an EMBL/GenBank/DDBJ whole genome shotgun (WGS) entry which is preliminary data.</text>
</comment>
<dbReference type="InterPro" id="IPR013538">
    <property type="entry name" value="ASHA1/2-like_C"/>
</dbReference>
<keyword evidence="3" id="KW-0413">Isomerase</keyword>
<feature type="domain" description="Activator of Hsp90 ATPase homologue 1/2-like C-terminal" evidence="5">
    <location>
        <begin position="427"/>
        <end position="554"/>
    </location>
</feature>
<gene>
    <name evidence="6" type="ORF">J2S63_001376</name>
</gene>
<comment type="similarity">
    <text evidence="2">Belongs to the N-acylglucosamine 2-epimerase family.</text>
</comment>
<feature type="compositionally biased region" description="Low complexity" evidence="4">
    <location>
        <begin position="1"/>
        <end position="15"/>
    </location>
</feature>
<dbReference type="InterPro" id="IPR012341">
    <property type="entry name" value="6hp_glycosidase-like_sf"/>
</dbReference>
<evidence type="ECO:0000256" key="4">
    <source>
        <dbReference type="SAM" id="MobiDB-lite"/>
    </source>
</evidence>
<dbReference type="InterPro" id="IPR008928">
    <property type="entry name" value="6-hairpin_glycosidase_sf"/>
</dbReference>
<evidence type="ECO:0000256" key="2">
    <source>
        <dbReference type="ARBA" id="ARBA00008558"/>
    </source>
</evidence>
<feature type="region of interest" description="Disordered" evidence="4">
    <location>
        <begin position="1"/>
        <end position="24"/>
    </location>
</feature>
<accession>A0ABU2BT64</accession>
<evidence type="ECO:0000256" key="1">
    <source>
        <dbReference type="ARBA" id="ARBA00006817"/>
    </source>
</evidence>
<keyword evidence="7" id="KW-1185">Reference proteome</keyword>
<dbReference type="PANTHER" id="PTHR15108">
    <property type="entry name" value="N-ACYLGLUCOSAMINE-2-EPIMERASE"/>
    <property type="match status" value="1"/>
</dbReference>
<evidence type="ECO:0000313" key="6">
    <source>
        <dbReference type="EMBL" id="MDR7361823.1"/>
    </source>
</evidence>
<dbReference type="Gene3D" id="3.30.530.20">
    <property type="match status" value="1"/>
</dbReference>
<protein>
    <submittedName>
        <fullName evidence="6">Mannose/cellobiose epimerase-like protein (N-acyl-D-glucosamine 2-epimerase family)</fullName>
    </submittedName>
</protein>
<dbReference type="Proteomes" id="UP001183648">
    <property type="component" value="Unassembled WGS sequence"/>
</dbReference>
<organism evidence="6 7">
    <name type="scientific">Nocardioides marmoribigeumensis</name>
    <dbReference type="NCBI Taxonomy" id="433649"/>
    <lineage>
        <taxon>Bacteria</taxon>
        <taxon>Bacillati</taxon>
        <taxon>Actinomycetota</taxon>
        <taxon>Actinomycetes</taxon>
        <taxon>Propionibacteriales</taxon>
        <taxon>Nocardioidaceae</taxon>
        <taxon>Nocardioides</taxon>
    </lineage>
</organism>
<dbReference type="EMBL" id="JAVDYG010000001">
    <property type="protein sequence ID" value="MDR7361823.1"/>
    <property type="molecule type" value="Genomic_DNA"/>
</dbReference>
<dbReference type="RefSeq" id="WP_310300371.1">
    <property type="nucleotide sequence ID" value="NZ_BAAAPS010000008.1"/>
</dbReference>
<comment type="similarity">
    <text evidence="1">Belongs to the AHA1 family.</text>
</comment>
<evidence type="ECO:0000259" key="5">
    <source>
        <dbReference type="Pfam" id="PF08327"/>
    </source>
</evidence>
<dbReference type="SUPFAM" id="SSF55961">
    <property type="entry name" value="Bet v1-like"/>
    <property type="match status" value="1"/>
</dbReference>
<dbReference type="SUPFAM" id="SSF48208">
    <property type="entry name" value="Six-hairpin glycosidases"/>
    <property type="match status" value="1"/>
</dbReference>
<dbReference type="InterPro" id="IPR010819">
    <property type="entry name" value="AGE/CE"/>
</dbReference>
<dbReference type="Pfam" id="PF07221">
    <property type="entry name" value="GlcNAc_2-epim"/>
    <property type="match status" value="1"/>
</dbReference>
<evidence type="ECO:0000256" key="3">
    <source>
        <dbReference type="ARBA" id="ARBA00023235"/>
    </source>
</evidence>
<reference evidence="6 7" key="1">
    <citation type="submission" date="2023-07" db="EMBL/GenBank/DDBJ databases">
        <title>Sequencing the genomes of 1000 actinobacteria strains.</title>
        <authorList>
            <person name="Klenk H.-P."/>
        </authorList>
    </citation>
    <scope>NUCLEOTIDE SEQUENCE [LARGE SCALE GENOMIC DNA]</scope>
    <source>
        <strain evidence="6 7">DSM 19426</strain>
    </source>
</reference>
<sequence length="556" mass="59442">MPRLRPAPGGLIPSALLPPPPGGPTAAWLDEEGARLLGSARDSRVPAGFGWLGPSGRPDPARVELWVTCRMTHVLALATLRGSGDESLVDHGVASLWGPLRDATHGGWFSSVEPASRTKEAYGHAFVVLAAASATATGRPGARALLDEALDVLDRFWDPAAQMLVDEWDEAFTTIDPYRGLNSNMHGVEALLAAHDVTGDTALLDRARAITERALGFASAHGWRLPEHFTEGWEPLLDYNRDDPAHPFRPYGGTVGHWFEWARLALQLGATAGLDLVAPAAALFGSGVRDGWHADGAPGFVYTVDWSGRPVVRQRMHWVAAEAVASAAALWRVTGREDYAAHHADWWAHVRSSFVDLEGGSWWHELSPSLEPAAGTWDGKPDVYHAFQATLLPRLDLAPSLATALQPGRPPDSASAVVPADADDTMTALLDPDALVEWLPPDGMTGRFESYDARPGGSYRLVLTHPAGGGKTTDDTDVVDVRFGSVDPDRVVQEVDFESGDPAYAGTMRMTWSVLPAVGGSRVEATATGVPPGIDHLVHEAALRATLGNLAARLAR</sequence>
<dbReference type="InterPro" id="IPR023393">
    <property type="entry name" value="START-like_dom_sf"/>
</dbReference>
<name>A0ABU2BT64_9ACTN</name>
<dbReference type="Pfam" id="PF08327">
    <property type="entry name" value="AHSA1"/>
    <property type="match status" value="1"/>
</dbReference>
<evidence type="ECO:0000313" key="7">
    <source>
        <dbReference type="Proteomes" id="UP001183648"/>
    </source>
</evidence>